<feature type="compositionally biased region" description="Polar residues" evidence="1">
    <location>
        <begin position="770"/>
        <end position="780"/>
    </location>
</feature>
<feature type="compositionally biased region" description="Polar residues" evidence="1">
    <location>
        <begin position="850"/>
        <end position="862"/>
    </location>
</feature>
<evidence type="ECO:0000313" key="2">
    <source>
        <dbReference type="EMBL" id="CEM23901.1"/>
    </source>
</evidence>
<feature type="compositionally biased region" description="Low complexity" evidence="1">
    <location>
        <begin position="869"/>
        <end position="881"/>
    </location>
</feature>
<feature type="region of interest" description="Disordered" evidence="1">
    <location>
        <begin position="1120"/>
        <end position="1236"/>
    </location>
</feature>
<feature type="compositionally biased region" description="Pro residues" evidence="1">
    <location>
        <begin position="839"/>
        <end position="849"/>
    </location>
</feature>
<feature type="region of interest" description="Disordered" evidence="1">
    <location>
        <begin position="798"/>
        <end position="996"/>
    </location>
</feature>
<feature type="compositionally biased region" description="Basic and acidic residues" evidence="1">
    <location>
        <begin position="1052"/>
        <end position="1066"/>
    </location>
</feature>
<feature type="region of interest" description="Disordered" evidence="1">
    <location>
        <begin position="544"/>
        <end position="780"/>
    </location>
</feature>
<dbReference type="EMBL" id="CDMZ01000915">
    <property type="protein sequence ID" value="CEM23901.1"/>
    <property type="molecule type" value="Genomic_DNA"/>
</dbReference>
<accession>A0A0G4G638</accession>
<gene>
    <name evidence="2" type="ORF">Cvel_4216</name>
</gene>
<feature type="compositionally biased region" description="Polar residues" evidence="1">
    <location>
        <begin position="1144"/>
        <end position="1163"/>
    </location>
</feature>
<feature type="region of interest" description="Disordered" evidence="1">
    <location>
        <begin position="38"/>
        <end position="60"/>
    </location>
</feature>
<feature type="compositionally biased region" description="Basic and acidic residues" evidence="1">
    <location>
        <begin position="936"/>
        <end position="953"/>
    </location>
</feature>
<evidence type="ECO:0000256" key="1">
    <source>
        <dbReference type="SAM" id="MobiDB-lite"/>
    </source>
</evidence>
<feature type="region of interest" description="Disordered" evidence="1">
    <location>
        <begin position="106"/>
        <end position="159"/>
    </location>
</feature>
<feature type="compositionally biased region" description="Gly residues" evidence="1">
    <location>
        <begin position="1213"/>
        <end position="1225"/>
    </location>
</feature>
<feature type="compositionally biased region" description="Basic and acidic residues" evidence="1">
    <location>
        <begin position="189"/>
        <end position="204"/>
    </location>
</feature>
<feature type="compositionally biased region" description="Basic and acidic residues" evidence="1">
    <location>
        <begin position="1031"/>
        <end position="1040"/>
    </location>
</feature>
<name>A0A0G4G638_9ALVE</name>
<sequence>MQAPAAGEEEERSPVEFFHLSSLISDVGGAFRTAAREGLRTAPSGIPPPLASHLEGGRKRRSGFVKSSDILIKELRRNALRQQSVGAPLSLSYRGDGNDAVDADLCLPTDFLSPPHPTFDPERSSQGDQTNRTLPAAPSDLSPAENEHTQPHPPSPPTLVIHREIQGTLSPARTLVSVSPPHTGNATKNKPEALELPDKDERRALLHLRRSFSRYTGEASQTSDQLGRSRPASPQRDRDGGEKKSEKEEETRKLSPIAPGQHLQAPPPVERRMLDRFRENWEIQAAAAKKRFEVLRSDPAPTVTVKYFGEFAGEMGVLTRQFVLPSREATRSISQGGNRSPSGGPEGRRGLGRDREETGGNLLSGAHEATLGSRIHLASQMTTSTSECSPRPGRQESVREGSVSPTPAVGVGLGGGQSLGVCVPRMATAMTGASTGELWQAREAEREEDGFDEGEEGFREVDELLTMSAEDADRLCRTAINAQSAGHSRKWVAHSFLATESLRVSRRARKARLPLKNLPAGSWVLLPESITGGGLSLRRGFTSASSFGDAETPARLDSAWPPLSHSQGDPGSPFGERPSTCPEGRRKYSKHSASTHQPSVVPPMHSGKKHNRPRSGGFRTPIETGRDSPRPKTAPIAQGAPGGVFTLPLPRGQAAALHEHTRPDLDDPHNETSDEEREPNNAEIHVNHAPTSPTPGDTSPLPRPSTPIGVGSGAPFKLSPVEIDFGKSTQQQSESEKGWRRPRKRSASRPPPPASLLHRMSPTGAEKTNEPMSPTELQTGPVNLVAVSVMQPDVLLIRPQSTEGGTRPHAHRSLEGESLELPRTTPSPSPPTHLGVSLPIPPFMEPPPASTASVSIANTARTVRTVRAQQPPQQPAGQSPPVSRRIDGLEKSPDHTGGRNSLDSDREGGGPVDAILIEKLRQITRESGGSRNESGLGDHGDRESRERGRDRGANKLPTPCSVRSFADAENGRGNRIWIPGGGNFDPVDEPDTPRAVISVSGPPEAAVLFDDRACVVRPPFRSSQFDKWVENGERVGRSSEDSPSQVEGGECNGREKTDREGGREDSPPVGSLEAYLRFVAVKDRLGVLQKPRQDLLLNTWARTDADMGDVIANARQSVTAGTANAPPPSSLAEAGAPSPVPRLSLSSTVKNANASGWQKTTNVAGGEKEKITSNDNKPERGPSGEAVSGPPSPPPRRFGRPDTGPPGTMARGMTGGLGSLGVGVRGGRRPVPEPSLSTRRNISRLRFFPPRKNTAPPLLPDRQSIGLGIRRPVLLGADVLLPPPAGSSSNEAPFQKWMKEAFGSAGGNSLQNSSNVKTLSADVPRRLSSQSHEKTPHPQNAAVTFSNAFQGDVARQTGGHSGPRLPGNGYSKIRAGTAPLLPAGAVMRSPGLTGDVIQGKRAPLQSGAAWKYKDPNKGGA</sequence>
<feature type="compositionally biased region" description="Polar residues" evidence="1">
    <location>
        <begin position="379"/>
        <end position="388"/>
    </location>
</feature>
<feature type="compositionally biased region" description="Basic and acidic residues" evidence="1">
    <location>
        <begin position="657"/>
        <end position="672"/>
    </location>
</feature>
<organism evidence="2">
    <name type="scientific">Chromera velia CCMP2878</name>
    <dbReference type="NCBI Taxonomy" id="1169474"/>
    <lineage>
        <taxon>Eukaryota</taxon>
        <taxon>Sar</taxon>
        <taxon>Alveolata</taxon>
        <taxon>Colpodellida</taxon>
        <taxon>Chromeraceae</taxon>
        <taxon>Chromera</taxon>
    </lineage>
</organism>
<feature type="region of interest" description="Disordered" evidence="1">
    <location>
        <begin position="174"/>
        <end position="268"/>
    </location>
</feature>
<reference evidence="2" key="1">
    <citation type="submission" date="2014-11" db="EMBL/GenBank/DDBJ databases">
        <authorList>
            <person name="Otto D Thomas"/>
            <person name="Naeem Raeece"/>
        </authorList>
    </citation>
    <scope>NUCLEOTIDE SEQUENCE</scope>
</reference>
<dbReference type="VEuPathDB" id="CryptoDB:Cvel_4216"/>
<feature type="compositionally biased region" description="Polar residues" evidence="1">
    <location>
        <begin position="174"/>
        <end position="188"/>
    </location>
</feature>
<feature type="compositionally biased region" description="Basic and acidic residues" evidence="1">
    <location>
        <begin position="235"/>
        <end position="253"/>
    </location>
</feature>
<feature type="region of interest" description="Disordered" evidence="1">
    <location>
        <begin position="328"/>
        <end position="411"/>
    </location>
</feature>
<feature type="region of interest" description="Disordered" evidence="1">
    <location>
        <begin position="1031"/>
        <end position="1069"/>
    </location>
</feature>
<protein>
    <submittedName>
        <fullName evidence="2">Uncharacterized protein</fullName>
    </submittedName>
</protein>
<feature type="compositionally biased region" description="Basic and acidic residues" evidence="1">
    <location>
        <begin position="1166"/>
        <end position="1182"/>
    </location>
</feature>
<feature type="compositionally biased region" description="Basic and acidic residues" evidence="1">
    <location>
        <begin position="884"/>
        <end position="908"/>
    </location>
</feature>
<feature type="compositionally biased region" description="Basic and acidic residues" evidence="1">
    <location>
        <begin position="346"/>
        <end position="358"/>
    </location>
</feature>
<proteinExistence type="predicted"/>